<proteinExistence type="inferred from homology"/>
<sequence length="406" mass="45407">MNARPYNNKEYDELIRPIMLTAKIISIWPLAENSATGAILFRRFHLLCMFFLVVVMSIAVTADVIHNIDDLDEATECALICTAFYLCVVRMVVYAIHQKDMLYVVNTMRIDWTESSKEDRVILAEKTMFAFRLAKYFISTVAATIVMFMCIPILESLDQSCSTSCPQGSSSDIWAIYVLGKDKVLPFRGYFFLNQTVSPIFECLYLFNVTAGGFGGTMIASCTSFNLVVIMHGSAKFAVLRRRLEALSGKDPNSTTVMGDLVIRHQEAIEYADALERIINVLALGQFVISTGLICFAGFQITSMMEDKGRLMKYSTFLNSAILELFMFSFSGNGLIDESDAVGESAYGSGWIGSRFSQSLQIMMMRSRIPCKITAAKFYSMSLESFSKVLSTSFSYFTVLTATKDD</sequence>
<evidence type="ECO:0000256" key="9">
    <source>
        <dbReference type="ARBA" id="ARBA00023224"/>
    </source>
</evidence>
<dbReference type="GO" id="GO:0007165">
    <property type="term" value="P:signal transduction"/>
    <property type="evidence" value="ECO:0007669"/>
    <property type="project" value="UniProtKB-KW"/>
</dbReference>
<evidence type="ECO:0000256" key="1">
    <source>
        <dbReference type="ARBA" id="ARBA00004651"/>
    </source>
</evidence>
<evidence type="ECO:0000313" key="12">
    <source>
        <dbReference type="Proteomes" id="UP000053825"/>
    </source>
</evidence>
<evidence type="ECO:0000256" key="6">
    <source>
        <dbReference type="ARBA" id="ARBA00022989"/>
    </source>
</evidence>
<feature type="transmembrane region" description="Helical" evidence="10">
    <location>
        <begin position="136"/>
        <end position="154"/>
    </location>
</feature>
<dbReference type="Pfam" id="PF02949">
    <property type="entry name" value="7tm_6"/>
    <property type="match status" value="1"/>
</dbReference>
<keyword evidence="9 10" id="KW-0807">Transducer</keyword>
<reference evidence="11 12" key="1">
    <citation type="submission" date="2015-07" db="EMBL/GenBank/DDBJ databases">
        <title>The genome of Habropoda laboriosa.</title>
        <authorList>
            <person name="Pan H."/>
            <person name="Kapheim K."/>
        </authorList>
    </citation>
    <scope>NUCLEOTIDE SEQUENCE [LARGE SCALE GENOMIC DNA]</scope>
    <source>
        <strain evidence="11">0110345459</strain>
    </source>
</reference>
<keyword evidence="8 10" id="KW-0675">Receptor</keyword>
<evidence type="ECO:0000256" key="5">
    <source>
        <dbReference type="ARBA" id="ARBA00022725"/>
    </source>
</evidence>
<dbReference type="Proteomes" id="UP000053825">
    <property type="component" value="Unassembled WGS sequence"/>
</dbReference>
<dbReference type="EMBL" id="KQ414667">
    <property type="protein sequence ID" value="KOC64677.1"/>
    <property type="molecule type" value="Genomic_DNA"/>
</dbReference>
<dbReference type="InterPro" id="IPR004117">
    <property type="entry name" value="7tm6_olfct_rcpt"/>
</dbReference>
<evidence type="ECO:0000256" key="4">
    <source>
        <dbReference type="ARBA" id="ARBA00022692"/>
    </source>
</evidence>
<evidence type="ECO:0000256" key="10">
    <source>
        <dbReference type="RuleBase" id="RU351113"/>
    </source>
</evidence>
<evidence type="ECO:0000313" key="11">
    <source>
        <dbReference type="EMBL" id="KOC64677.1"/>
    </source>
</evidence>
<evidence type="ECO:0000256" key="7">
    <source>
        <dbReference type="ARBA" id="ARBA00023136"/>
    </source>
</evidence>
<evidence type="ECO:0000256" key="8">
    <source>
        <dbReference type="ARBA" id="ARBA00023170"/>
    </source>
</evidence>
<accession>A0A0L7R1F4</accession>
<name>A0A0L7R1F4_9HYME</name>
<feature type="transmembrane region" description="Helical" evidence="10">
    <location>
        <begin position="77"/>
        <end position="96"/>
    </location>
</feature>
<dbReference type="GO" id="GO:0005886">
    <property type="term" value="C:plasma membrane"/>
    <property type="evidence" value="ECO:0007669"/>
    <property type="project" value="UniProtKB-SubCell"/>
</dbReference>
<keyword evidence="5 10" id="KW-0552">Olfaction</keyword>
<protein>
    <recommendedName>
        <fullName evidence="10">Odorant receptor</fullName>
    </recommendedName>
</protein>
<dbReference type="GO" id="GO:0005549">
    <property type="term" value="F:odorant binding"/>
    <property type="evidence" value="ECO:0007669"/>
    <property type="project" value="InterPro"/>
</dbReference>
<comment type="similarity">
    <text evidence="10">Belongs to the insect chemoreceptor superfamily. Heteromeric odorant receptor channel (TC 1.A.69) family.</text>
</comment>
<evidence type="ECO:0000256" key="2">
    <source>
        <dbReference type="ARBA" id="ARBA00022475"/>
    </source>
</evidence>
<comment type="caution">
    <text evidence="10">Lacks conserved residue(s) required for the propagation of feature annotation.</text>
</comment>
<dbReference type="AlphaFoldDB" id="A0A0L7R1F4"/>
<organism evidence="11 12">
    <name type="scientific">Habropoda laboriosa</name>
    <dbReference type="NCBI Taxonomy" id="597456"/>
    <lineage>
        <taxon>Eukaryota</taxon>
        <taxon>Metazoa</taxon>
        <taxon>Ecdysozoa</taxon>
        <taxon>Arthropoda</taxon>
        <taxon>Hexapoda</taxon>
        <taxon>Insecta</taxon>
        <taxon>Pterygota</taxon>
        <taxon>Neoptera</taxon>
        <taxon>Endopterygota</taxon>
        <taxon>Hymenoptera</taxon>
        <taxon>Apocrita</taxon>
        <taxon>Aculeata</taxon>
        <taxon>Apoidea</taxon>
        <taxon>Anthophila</taxon>
        <taxon>Apidae</taxon>
        <taxon>Habropoda</taxon>
    </lineage>
</organism>
<dbReference type="PANTHER" id="PTHR21137">
    <property type="entry name" value="ODORANT RECEPTOR"/>
    <property type="match status" value="1"/>
</dbReference>
<gene>
    <name evidence="11" type="ORF">WH47_00180</name>
</gene>
<dbReference type="OrthoDB" id="8185860at2759"/>
<keyword evidence="6 10" id="KW-1133">Transmembrane helix</keyword>
<comment type="subcellular location">
    <subcellularLocation>
        <location evidence="1 10">Cell membrane</location>
        <topology evidence="1 10">Multi-pass membrane protein</topology>
    </subcellularLocation>
</comment>
<keyword evidence="3 10" id="KW-0716">Sensory transduction</keyword>
<feature type="transmembrane region" description="Helical" evidence="10">
    <location>
        <begin position="278"/>
        <end position="299"/>
    </location>
</feature>
<dbReference type="GO" id="GO:0004984">
    <property type="term" value="F:olfactory receptor activity"/>
    <property type="evidence" value="ECO:0007669"/>
    <property type="project" value="InterPro"/>
</dbReference>
<keyword evidence="4 10" id="KW-0812">Transmembrane</keyword>
<dbReference type="PANTHER" id="PTHR21137:SF35">
    <property type="entry name" value="ODORANT RECEPTOR 19A-RELATED"/>
    <property type="match status" value="1"/>
</dbReference>
<feature type="transmembrane region" description="Helical" evidence="10">
    <location>
        <begin position="43"/>
        <end position="65"/>
    </location>
</feature>
<keyword evidence="2" id="KW-1003">Cell membrane</keyword>
<keyword evidence="7 10" id="KW-0472">Membrane</keyword>
<dbReference type="STRING" id="597456.A0A0L7R1F4"/>
<keyword evidence="12" id="KW-1185">Reference proteome</keyword>
<evidence type="ECO:0000256" key="3">
    <source>
        <dbReference type="ARBA" id="ARBA00022606"/>
    </source>
</evidence>